<organism evidence="1 2">
    <name type="scientific">Botryotinia fuckeliana (strain T4)</name>
    <name type="common">Noble rot fungus</name>
    <name type="synonym">Botrytis cinerea</name>
    <dbReference type="NCBI Taxonomy" id="999810"/>
    <lineage>
        <taxon>Eukaryota</taxon>
        <taxon>Fungi</taxon>
        <taxon>Dikarya</taxon>
        <taxon>Ascomycota</taxon>
        <taxon>Pezizomycotina</taxon>
        <taxon>Leotiomycetes</taxon>
        <taxon>Helotiales</taxon>
        <taxon>Sclerotiniaceae</taxon>
        <taxon>Botrytis</taxon>
    </lineage>
</organism>
<evidence type="ECO:0000313" key="2">
    <source>
        <dbReference type="Proteomes" id="UP000008177"/>
    </source>
</evidence>
<dbReference type="Proteomes" id="UP000008177">
    <property type="component" value="Unplaced contigs"/>
</dbReference>
<reference evidence="2" key="1">
    <citation type="journal article" date="2011" name="PLoS Genet.">
        <title>Genomic analysis of the necrotrophic fungal pathogens Sclerotinia sclerotiorum and Botrytis cinerea.</title>
        <authorList>
            <person name="Amselem J."/>
            <person name="Cuomo C.A."/>
            <person name="van Kan J.A."/>
            <person name="Viaud M."/>
            <person name="Benito E.P."/>
            <person name="Couloux A."/>
            <person name="Coutinho P.M."/>
            <person name="de Vries R.P."/>
            <person name="Dyer P.S."/>
            <person name="Fillinger S."/>
            <person name="Fournier E."/>
            <person name="Gout L."/>
            <person name="Hahn M."/>
            <person name="Kohn L."/>
            <person name="Lapalu N."/>
            <person name="Plummer K.M."/>
            <person name="Pradier J.M."/>
            <person name="Quevillon E."/>
            <person name="Sharon A."/>
            <person name="Simon A."/>
            <person name="ten Have A."/>
            <person name="Tudzynski B."/>
            <person name="Tudzynski P."/>
            <person name="Wincker P."/>
            <person name="Andrew M."/>
            <person name="Anthouard V."/>
            <person name="Beever R.E."/>
            <person name="Beffa R."/>
            <person name="Benoit I."/>
            <person name="Bouzid O."/>
            <person name="Brault B."/>
            <person name="Chen Z."/>
            <person name="Choquer M."/>
            <person name="Collemare J."/>
            <person name="Cotton P."/>
            <person name="Danchin E.G."/>
            <person name="Da Silva C."/>
            <person name="Gautier A."/>
            <person name="Giraud C."/>
            <person name="Giraud T."/>
            <person name="Gonzalez C."/>
            <person name="Grossetete S."/>
            <person name="Guldener U."/>
            <person name="Henrissat B."/>
            <person name="Howlett B.J."/>
            <person name="Kodira C."/>
            <person name="Kretschmer M."/>
            <person name="Lappartient A."/>
            <person name="Leroch M."/>
            <person name="Levis C."/>
            <person name="Mauceli E."/>
            <person name="Neuveglise C."/>
            <person name="Oeser B."/>
            <person name="Pearson M."/>
            <person name="Poulain J."/>
            <person name="Poussereau N."/>
            <person name="Quesneville H."/>
            <person name="Rascle C."/>
            <person name="Schumacher J."/>
            <person name="Segurens B."/>
            <person name="Sexton A."/>
            <person name="Silva E."/>
            <person name="Sirven C."/>
            <person name="Soanes D.M."/>
            <person name="Talbot N.J."/>
            <person name="Templeton M."/>
            <person name="Yandava C."/>
            <person name="Yarden O."/>
            <person name="Zeng Q."/>
            <person name="Rollins J.A."/>
            <person name="Lebrun M.H."/>
            <person name="Dickman M."/>
        </authorList>
    </citation>
    <scope>NUCLEOTIDE SEQUENCE [LARGE SCALE GENOMIC DNA]</scope>
    <source>
        <strain evidence="2">T4</strain>
    </source>
</reference>
<dbReference type="InParanoid" id="G2XSB8"/>
<name>G2XSB8_BOTF4</name>
<dbReference type="AlphaFoldDB" id="G2XSB8"/>
<evidence type="ECO:0000313" key="1">
    <source>
        <dbReference type="EMBL" id="CCD43555.1"/>
    </source>
</evidence>
<sequence length="88" mass="10012">MSLQLQEFRVTMTQCRFNGRHNFLSNLAVDYLAFLELSTEAGYLEESRDFFFLIQGLLACKMIKAVSAEIDGSPSQLSKFLTNSCFND</sequence>
<protein>
    <submittedName>
        <fullName evidence="1">Uncharacterized protein</fullName>
    </submittedName>
</protein>
<accession>G2XSB8</accession>
<dbReference type="EMBL" id="FQ790260">
    <property type="protein sequence ID" value="CCD43555.1"/>
    <property type="molecule type" value="Genomic_DNA"/>
</dbReference>
<dbReference type="HOGENOM" id="CLU_2468770_0_0_1"/>
<gene>
    <name evidence="1" type="ORF">BofuT4_uP012310.1</name>
</gene>
<proteinExistence type="predicted"/>